<dbReference type="SUPFAM" id="SSF56349">
    <property type="entry name" value="DNA breaking-rejoining enzymes"/>
    <property type="match status" value="1"/>
</dbReference>
<protein>
    <submittedName>
        <fullName evidence="4">Site-specific integrase</fullName>
    </submittedName>
</protein>
<evidence type="ECO:0000256" key="1">
    <source>
        <dbReference type="ARBA" id="ARBA00022908"/>
    </source>
</evidence>
<dbReference type="InterPro" id="IPR002104">
    <property type="entry name" value="Integrase_catalytic"/>
</dbReference>
<dbReference type="AlphaFoldDB" id="A0A6B2KRY4"/>
<dbReference type="GO" id="GO:0015074">
    <property type="term" value="P:DNA integration"/>
    <property type="evidence" value="ECO:0007669"/>
    <property type="project" value="UniProtKB-KW"/>
</dbReference>
<sequence length="407" mass="46535">MELSVRHIRFGDGERYMLLVDQSGMPIYFPSLYITVIIRGSSKATNTIQNVLHAIKALYGWQDYYKLNLESSFACGELLEAHQIHALRDFMQRSLTNNAQPEQKVISLTAQKRKGKTVSTKVQYARLSVVADYLGFLAVQLQNGSEENKKRIQAMVNMIKANRPKISNKSQMDRDDIHLDDELLDRLDNALKPGSKNNPVKDYGTQIRNALMIVILRVTGMRRGELLNLKVTDIDFSSNRLSIVRRPDAQSDLRSYQPVAKTRERTIPLDPLLADRIYDYVLKYRSKVSGAKKHGYLFVTHKAGPSCGHPLSIAGFSKLMHEIKGIDSEFNKIHPHAFRHAWNYEFSKRIDEKGVTPERERQLRSYLMGWNPTSDTAATYNKRHIKEKAGEVVLGLQERYLNKGDEA</sequence>
<dbReference type="PROSITE" id="PS51898">
    <property type="entry name" value="TYR_RECOMBINASE"/>
    <property type="match status" value="1"/>
</dbReference>
<dbReference type="Pfam" id="PF00589">
    <property type="entry name" value="Phage_integrase"/>
    <property type="match status" value="1"/>
</dbReference>
<reference evidence="4 5" key="1">
    <citation type="submission" date="2020-02" db="EMBL/GenBank/DDBJ databases">
        <authorList>
            <person name="Yang Z."/>
        </authorList>
    </citation>
    <scope>NUCLEOTIDE SEQUENCE [LARGE SCALE GENOMIC DNA]</scope>
    <source>
        <strain evidence="4 5">HX-7-9</strain>
    </source>
</reference>
<evidence type="ECO:0000313" key="4">
    <source>
        <dbReference type="EMBL" id="NDV13005.1"/>
    </source>
</evidence>
<name>A0A6B2KRY4_9NEIS</name>
<feature type="domain" description="Tyr recombinase" evidence="3">
    <location>
        <begin position="174"/>
        <end position="394"/>
    </location>
</feature>
<evidence type="ECO:0000259" key="3">
    <source>
        <dbReference type="PROSITE" id="PS51898"/>
    </source>
</evidence>
<dbReference type="GO" id="GO:0003677">
    <property type="term" value="F:DNA binding"/>
    <property type="evidence" value="ECO:0007669"/>
    <property type="project" value="InterPro"/>
</dbReference>
<proteinExistence type="predicted"/>
<dbReference type="Proteomes" id="UP000482578">
    <property type="component" value="Unassembled WGS sequence"/>
</dbReference>
<dbReference type="InterPro" id="IPR013762">
    <property type="entry name" value="Integrase-like_cat_sf"/>
</dbReference>
<dbReference type="Gene3D" id="1.10.443.10">
    <property type="entry name" value="Intergrase catalytic core"/>
    <property type="match status" value="1"/>
</dbReference>
<dbReference type="EMBL" id="JAAGAA010000007">
    <property type="protein sequence ID" value="NDV13005.1"/>
    <property type="molecule type" value="Genomic_DNA"/>
</dbReference>
<dbReference type="CDD" id="cd00397">
    <property type="entry name" value="DNA_BRE_C"/>
    <property type="match status" value="1"/>
</dbReference>
<dbReference type="PANTHER" id="PTHR30349:SF87">
    <property type="entry name" value="TRANSPOSASE A"/>
    <property type="match status" value="1"/>
</dbReference>
<evidence type="ECO:0000313" key="5">
    <source>
        <dbReference type="Proteomes" id="UP000482578"/>
    </source>
</evidence>
<accession>A0A6B2KRY4</accession>
<dbReference type="RefSeq" id="WP_163316215.1">
    <property type="nucleotide sequence ID" value="NZ_JAAGAA010000007.1"/>
</dbReference>
<dbReference type="InterPro" id="IPR011010">
    <property type="entry name" value="DNA_brk_join_enz"/>
</dbReference>
<dbReference type="InterPro" id="IPR050090">
    <property type="entry name" value="Tyrosine_recombinase_XerCD"/>
</dbReference>
<dbReference type="GO" id="GO:0006310">
    <property type="term" value="P:DNA recombination"/>
    <property type="evidence" value="ECO:0007669"/>
    <property type="project" value="UniProtKB-KW"/>
</dbReference>
<gene>
    <name evidence="4" type="ORF">GZH52_09360</name>
</gene>
<evidence type="ECO:0000256" key="2">
    <source>
        <dbReference type="ARBA" id="ARBA00023172"/>
    </source>
</evidence>
<organism evidence="4 5">
    <name type="scientific">Crenobacter caeni</name>
    <dbReference type="NCBI Taxonomy" id="2705474"/>
    <lineage>
        <taxon>Bacteria</taxon>
        <taxon>Pseudomonadati</taxon>
        <taxon>Pseudomonadota</taxon>
        <taxon>Betaproteobacteria</taxon>
        <taxon>Neisseriales</taxon>
        <taxon>Neisseriaceae</taxon>
        <taxon>Crenobacter</taxon>
    </lineage>
</organism>
<keyword evidence="1" id="KW-0229">DNA integration</keyword>
<dbReference type="PANTHER" id="PTHR30349">
    <property type="entry name" value="PHAGE INTEGRASE-RELATED"/>
    <property type="match status" value="1"/>
</dbReference>
<comment type="caution">
    <text evidence="4">The sequence shown here is derived from an EMBL/GenBank/DDBJ whole genome shotgun (WGS) entry which is preliminary data.</text>
</comment>
<keyword evidence="5" id="KW-1185">Reference proteome</keyword>
<keyword evidence="2" id="KW-0233">DNA recombination</keyword>